<evidence type="ECO:0000313" key="2">
    <source>
        <dbReference type="Proteomes" id="UP001642484"/>
    </source>
</evidence>
<protein>
    <submittedName>
        <fullName evidence="1">Uncharacterized protein</fullName>
    </submittedName>
</protein>
<gene>
    <name evidence="1" type="ORF">CCMP2556_LOCUS36545</name>
</gene>
<proteinExistence type="predicted"/>
<accession>A0ABP0PE98</accession>
<dbReference type="Proteomes" id="UP001642484">
    <property type="component" value="Unassembled WGS sequence"/>
</dbReference>
<dbReference type="EMBL" id="CAXAMN010022984">
    <property type="protein sequence ID" value="CAK9074159.1"/>
    <property type="molecule type" value="Genomic_DNA"/>
</dbReference>
<organism evidence="1 2">
    <name type="scientific">Durusdinium trenchii</name>
    <dbReference type="NCBI Taxonomy" id="1381693"/>
    <lineage>
        <taxon>Eukaryota</taxon>
        <taxon>Sar</taxon>
        <taxon>Alveolata</taxon>
        <taxon>Dinophyceae</taxon>
        <taxon>Suessiales</taxon>
        <taxon>Symbiodiniaceae</taxon>
        <taxon>Durusdinium</taxon>
    </lineage>
</organism>
<reference evidence="1 2" key="1">
    <citation type="submission" date="2024-02" db="EMBL/GenBank/DDBJ databases">
        <authorList>
            <person name="Chen Y."/>
            <person name="Shah S."/>
            <person name="Dougan E. K."/>
            <person name="Thang M."/>
            <person name="Chan C."/>
        </authorList>
    </citation>
    <scope>NUCLEOTIDE SEQUENCE [LARGE SCALE GENOMIC DNA]</scope>
</reference>
<keyword evidence="2" id="KW-1185">Reference proteome</keyword>
<sequence length="323" mass="34483">MGLGFNLWASKTSKLSAWALALELYPRLMRKPWVILNDARNAFEEALGLHADDLLLVLSQDLETSTSSRASVGLAHVSGNVYLAPTLEDVWLSSEQVLIANLFSHGEVGLDAVASRSLPDAKSLSLLESLATFRSLRWLSSQEVSLDHLELPDSPTREAPVIKAVRRSLLRKHPLLYEVLELSAPSAKTRGTCLQHSNFKHHDIQGETIEECQISAAQIAALRAYGAQAAQTAGSEGLTGCGCAILTEAGLLFSGSEISTAAAVISPLQCALVSLGANGFAASSVVSVAWCGTGHERLALQEYDEALLSALIPGTPMRTVELE</sequence>
<name>A0ABP0PE98_9DINO</name>
<evidence type="ECO:0000313" key="1">
    <source>
        <dbReference type="EMBL" id="CAK9074159.1"/>
    </source>
</evidence>
<comment type="caution">
    <text evidence="1">The sequence shown here is derived from an EMBL/GenBank/DDBJ whole genome shotgun (WGS) entry which is preliminary data.</text>
</comment>